<reference evidence="2" key="1">
    <citation type="journal article" date="2022" name="Int. J. Mol. Sci.">
        <title>Draft Genome of Tanacetum Coccineum: Genomic Comparison of Closely Related Tanacetum-Family Plants.</title>
        <authorList>
            <person name="Yamashiro T."/>
            <person name="Shiraishi A."/>
            <person name="Nakayama K."/>
            <person name="Satake H."/>
        </authorList>
    </citation>
    <scope>NUCLEOTIDE SEQUENCE</scope>
</reference>
<feature type="region of interest" description="Disordered" evidence="1">
    <location>
        <begin position="159"/>
        <end position="197"/>
    </location>
</feature>
<reference evidence="2" key="2">
    <citation type="submission" date="2022-01" db="EMBL/GenBank/DDBJ databases">
        <authorList>
            <person name="Yamashiro T."/>
            <person name="Shiraishi A."/>
            <person name="Satake H."/>
            <person name="Nakayama K."/>
        </authorList>
    </citation>
    <scope>NUCLEOTIDE SEQUENCE</scope>
</reference>
<accession>A0ABQ5ENY6</accession>
<evidence type="ECO:0000313" key="3">
    <source>
        <dbReference type="Proteomes" id="UP001151760"/>
    </source>
</evidence>
<proteinExistence type="predicted"/>
<comment type="caution">
    <text evidence="2">The sequence shown here is derived from an EMBL/GenBank/DDBJ whole genome shotgun (WGS) entry which is preliminary data.</text>
</comment>
<sequence length="197" mass="22830">MMNPDIDNITLNEYLMYERHRDSARNYTPRKSVAPVRNRILVYPDSDKEYEEYCSLPPLLPRFQTPQPCATFNSVHHNSHSEVDIDNMTLEDYVRYELAISSMKSEIKVPTQGFTSQFFNQAPNPPLDKEDSLDKILDDLFKIGAENVRKMEHEVPNRCDDITNYEDSDQEDGELPDLPTFSPTNEFASVCEQVEKT</sequence>
<evidence type="ECO:0000256" key="1">
    <source>
        <dbReference type="SAM" id="MobiDB-lite"/>
    </source>
</evidence>
<evidence type="ECO:0000313" key="2">
    <source>
        <dbReference type="EMBL" id="GJT52636.1"/>
    </source>
</evidence>
<name>A0ABQ5ENY6_9ASTR</name>
<dbReference type="EMBL" id="BQNB010016514">
    <property type="protein sequence ID" value="GJT52636.1"/>
    <property type="molecule type" value="Genomic_DNA"/>
</dbReference>
<dbReference type="Proteomes" id="UP001151760">
    <property type="component" value="Unassembled WGS sequence"/>
</dbReference>
<organism evidence="2 3">
    <name type="scientific">Tanacetum coccineum</name>
    <dbReference type="NCBI Taxonomy" id="301880"/>
    <lineage>
        <taxon>Eukaryota</taxon>
        <taxon>Viridiplantae</taxon>
        <taxon>Streptophyta</taxon>
        <taxon>Embryophyta</taxon>
        <taxon>Tracheophyta</taxon>
        <taxon>Spermatophyta</taxon>
        <taxon>Magnoliopsida</taxon>
        <taxon>eudicotyledons</taxon>
        <taxon>Gunneridae</taxon>
        <taxon>Pentapetalae</taxon>
        <taxon>asterids</taxon>
        <taxon>campanulids</taxon>
        <taxon>Asterales</taxon>
        <taxon>Asteraceae</taxon>
        <taxon>Asteroideae</taxon>
        <taxon>Anthemideae</taxon>
        <taxon>Anthemidinae</taxon>
        <taxon>Tanacetum</taxon>
    </lineage>
</organism>
<protein>
    <submittedName>
        <fullName evidence="2">Uncharacterized protein</fullName>
    </submittedName>
</protein>
<keyword evidence="3" id="KW-1185">Reference proteome</keyword>
<feature type="compositionally biased region" description="Acidic residues" evidence="1">
    <location>
        <begin position="163"/>
        <end position="175"/>
    </location>
</feature>
<gene>
    <name evidence="2" type="ORF">Tco_0978793</name>
</gene>